<reference evidence="15" key="1">
    <citation type="submission" date="2022-11" db="EMBL/GenBank/DDBJ databases">
        <title>Genome Resource of Sclerotinia nivalis Strain SnTB1, a Plant Pathogen Isolated from American Ginseng.</title>
        <authorList>
            <person name="Fan S."/>
        </authorList>
    </citation>
    <scope>NUCLEOTIDE SEQUENCE</scope>
    <source>
        <strain evidence="15">SnTB1</strain>
    </source>
</reference>
<protein>
    <recommendedName>
        <fullName evidence="4 13">MICOS complex subunit MIC60</fullName>
    </recommendedName>
    <alternativeName>
        <fullName evidence="13">Mitofilin</fullName>
    </alternativeName>
</protein>
<sequence length="667" mass="73357">MLRAGLRSSRALGLRPNVVSPGRQWRAQNARVISDTMRSYADKSSISDSRPPVLPGSASAATSEPLPPGAVVTPNSAAPTPATPASTTIPAENVPLTPPPPGVQSPGPPPPSSIPPPPAPKPKRRFFRKFFTTLFLLTTLGFGGGVYYSRINDNFHDFFTEYVPFGEDAVLYFEEQEFRKRFPLISSRASRPPRDTGEQVKIPSQSGVSWRVANENKDSTGRHTSSAKDKAKSSEAVQTPHDSQPADRVKAVKQVKSGNSPVKNSLAPAATSEPKPSNVQKDPEVNEPSRAYKKIERIDPINIPNGNEPVVQELVKIMNDIIAVVNADNANARFTSTMDKAKAELNRVGAKILGMKEAALKEADEKIKSSDAEFDRAAMQLMQNFKNQQAEQEAQFRAEYEAERKRIHENYEQKLKSELDRANEVNEKTLQNNLTEQALELKRAFLADVKNRVEEEREGRLGKLSELTNTVNDLEKLTGDFNTVVDQNLKTQHLHVAVEAVRANLEKSQIPRPFTRELAALKEIASDDPVVNAAIASINPVAYQKGVLSSAALIDRFRRVASEVRKASLLPEEAGVASHASSYVLSKLLFKKKGLATGDDVESILTRTEIFLEEGDLDGAAREMNGLKGWAKTLSKDWLGEVRKVLEVQQALDVIATEARLQSLRVE</sequence>
<keyword evidence="6 13" id="KW-0999">Mitochondrion inner membrane</keyword>
<comment type="caution">
    <text evidence="15">The sequence shown here is derived from an EMBL/GenBank/DDBJ whole genome shotgun (WGS) entry which is preliminary data.</text>
</comment>
<comment type="subcellular location">
    <subcellularLocation>
        <location evidence="1 13">Mitochondrion inner membrane</location>
        <topology evidence="1 13">Single-pass membrane protein</topology>
    </subcellularLocation>
</comment>
<evidence type="ECO:0000256" key="2">
    <source>
        <dbReference type="ARBA" id="ARBA00010877"/>
    </source>
</evidence>
<dbReference type="InterPro" id="IPR019133">
    <property type="entry name" value="MIC60"/>
</dbReference>
<keyword evidence="5 13" id="KW-0812">Transmembrane</keyword>
<evidence type="ECO:0000256" key="12">
    <source>
        <dbReference type="ARBA" id="ARBA00025571"/>
    </source>
</evidence>
<feature type="region of interest" description="Disordered" evidence="14">
    <location>
        <begin position="39"/>
        <end position="122"/>
    </location>
</feature>
<evidence type="ECO:0000313" key="15">
    <source>
        <dbReference type="EMBL" id="KAJ8058558.1"/>
    </source>
</evidence>
<gene>
    <name evidence="15" type="ORF">OCU04_012736</name>
</gene>
<evidence type="ECO:0000256" key="6">
    <source>
        <dbReference type="ARBA" id="ARBA00022792"/>
    </source>
</evidence>
<feature type="compositionally biased region" description="Low complexity" evidence="14">
    <location>
        <begin position="73"/>
        <end position="91"/>
    </location>
</feature>
<evidence type="ECO:0000256" key="7">
    <source>
        <dbReference type="ARBA" id="ARBA00022946"/>
    </source>
</evidence>
<dbReference type="EMBL" id="JAPEIS010000016">
    <property type="protein sequence ID" value="KAJ8058558.1"/>
    <property type="molecule type" value="Genomic_DNA"/>
</dbReference>
<keyword evidence="10 13" id="KW-0496">Mitochondrion</keyword>
<comment type="function">
    <text evidence="12">Component of the MICOS complex, a large protein complex of the mitochondrial inner membrane that plays crucial roles in the maintenance of crista junctions, inner membrane architecture, and formation of contact sites to the outer membrane. Plays a role in keeping cristae membranes connected to the inner boundary membrane. Also promotes protein import via the mitochondrial intermembrane space assembly (MIA) pathway.</text>
</comment>
<evidence type="ECO:0000313" key="16">
    <source>
        <dbReference type="Proteomes" id="UP001152300"/>
    </source>
</evidence>
<comment type="similarity">
    <text evidence="2 13">Belongs to the MICOS complex subunit Mic60 family.</text>
</comment>
<accession>A0A9X0AD00</accession>
<keyword evidence="11 13" id="KW-0472">Membrane</keyword>
<evidence type="ECO:0000256" key="13">
    <source>
        <dbReference type="RuleBase" id="RU363000"/>
    </source>
</evidence>
<evidence type="ECO:0000256" key="4">
    <source>
        <dbReference type="ARBA" id="ARBA00018116"/>
    </source>
</evidence>
<evidence type="ECO:0000256" key="8">
    <source>
        <dbReference type="ARBA" id="ARBA00022989"/>
    </source>
</evidence>
<evidence type="ECO:0000256" key="9">
    <source>
        <dbReference type="ARBA" id="ARBA00023054"/>
    </source>
</evidence>
<dbReference type="AlphaFoldDB" id="A0A9X0AD00"/>
<dbReference type="PANTHER" id="PTHR15415:SF7">
    <property type="entry name" value="MICOS COMPLEX SUBUNIT MIC60"/>
    <property type="match status" value="1"/>
</dbReference>
<evidence type="ECO:0000256" key="10">
    <source>
        <dbReference type="ARBA" id="ARBA00023128"/>
    </source>
</evidence>
<feature type="region of interest" description="Disordered" evidence="14">
    <location>
        <begin position="187"/>
        <end position="286"/>
    </location>
</feature>
<keyword evidence="16" id="KW-1185">Reference proteome</keyword>
<evidence type="ECO:0000256" key="1">
    <source>
        <dbReference type="ARBA" id="ARBA00004434"/>
    </source>
</evidence>
<keyword evidence="8 13" id="KW-1133">Transmembrane helix</keyword>
<feature type="compositionally biased region" description="Basic and acidic residues" evidence="14">
    <location>
        <begin position="214"/>
        <end position="233"/>
    </location>
</feature>
<organism evidence="15 16">
    <name type="scientific">Sclerotinia nivalis</name>
    <dbReference type="NCBI Taxonomy" id="352851"/>
    <lineage>
        <taxon>Eukaryota</taxon>
        <taxon>Fungi</taxon>
        <taxon>Dikarya</taxon>
        <taxon>Ascomycota</taxon>
        <taxon>Pezizomycotina</taxon>
        <taxon>Leotiomycetes</taxon>
        <taxon>Helotiales</taxon>
        <taxon>Sclerotiniaceae</taxon>
        <taxon>Sclerotinia</taxon>
    </lineage>
</organism>
<name>A0A9X0AD00_9HELO</name>
<keyword evidence="9" id="KW-0175">Coiled coil</keyword>
<dbReference type="GO" id="GO:0061617">
    <property type="term" value="C:MICOS complex"/>
    <property type="evidence" value="ECO:0007669"/>
    <property type="project" value="TreeGrafter"/>
</dbReference>
<evidence type="ECO:0000256" key="3">
    <source>
        <dbReference type="ARBA" id="ARBA00011875"/>
    </source>
</evidence>
<feature type="transmembrane region" description="Helical" evidence="13">
    <location>
        <begin position="130"/>
        <end position="148"/>
    </location>
</feature>
<dbReference type="Proteomes" id="UP001152300">
    <property type="component" value="Unassembled WGS sequence"/>
</dbReference>
<feature type="compositionally biased region" description="Pro residues" evidence="14">
    <location>
        <begin position="96"/>
        <end position="120"/>
    </location>
</feature>
<dbReference type="OrthoDB" id="10261039at2759"/>
<comment type="subunit">
    <text evidence="3 13">Component of the mitochondrial contact site and cristae organizing system (MICOS) complex.</text>
</comment>
<dbReference type="GO" id="GO:0042407">
    <property type="term" value="P:cristae formation"/>
    <property type="evidence" value="ECO:0007669"/>
    <property type="project" value="TreeGrafter"/>
</dbReference>
<evidence type="ECO:0000256" key="11">
    <source>
        <dbReference type="ARBA" id="ARBA00023136"/>
    </source>
</evidence>
<keyword evidence="7" id="KW-0809">Transit peptide</keyword>
<proteinExistence type="inferred from homology"/>
<evidence type="ECO:0000256" key="5">
    <source>
        <dbReference type="ARBA" id="ARBA00022692"/>
    </source>
</evidence>
<dbReference type="PANTHER" id="PTHR15415">
    <property type="entry name" value="MITOFILIN"/>
    <property type="match status" value="1"/>
</dbReference>
<dbReference type="Pfam" id="PF09731">
    <property type="entry name" value="Mitofilin"/>
    <property type="match status" value="1"/>
</dbReference>
<evidence type="ECO:0000256" key="14">
    <source>
        <dbReference type="SAM" id="MobiDB-lite"/>
    </source>
</evidence>